<dbReference type="PANTHER" id="PTHR47331">
    <property type="entry name" value="PHD-TYPE DOMAIN-CONTAINING PROTEIN"/>
    <property type="match status" value="1"/>
</dbReference>
<dbReference type="PANTHER" id="PTHR47331:SF6">
    <property type="entry name" value="DOUBLECORTIN DOMAIN-CONTAINING PROTEIN"/>
    <property type="match status" value="1"/>
</dbReference>
<feature type="coiled-coil region" evidence="1">
    <location>
        <begin position="140"/>
        <end position="203"/>
    </location>
</feature>
<dbReference type="InterPro" id="IPR043502">
    <property type="entry name" value="DNA/RNA_pol_sf"/>
</dbReference>
<dbReference type="SUPFAM" id="SSF56672">
    <property type="entry name" value="DNA/RNA polymerases"/>
    <property type="match status" value="1"/>
</dbReference>
<dbReference type="RefSeq" id="XP_022346189.1">
    <property type="nucleotide sequence ID" value="XM_022490481.1"/>
</dbReference>
<dbReference type="OrthoDB" id="6092644at2759"/>
<evidence type="ECO:0000313" key="3">
    <source>
        <dbReference type="Proteomes" id="UP000694844"/>
    </source>
</evidence>
<dbReference type="PROSITE" id="PS50994">
    <property type="entry name" value="INTEGRASE"/>
    <property type="match status" value="1"/>
</dbReference>
<dbReference type="Proteomes" id="UP000694844">
    <property type="component" value="Chromosome 5"/>
</dbReference>
<feature type="domain" description="Integrase catalytic" evidence="2">
    <location>
        <begin position="1803"/>
        <end position="1999"/>
    </location>
</feature>
<dbReference type="InterPro" id="IPR040676">
    <property type="entry name" value="DUF5641"/>
</dbReference>
<name>A0A8B8F1J0_CRAVI</name>
<keyword evidence="3" id="KW-1185">Reference proteome</keyword>
<dbReference type="Gene3D" id="3.30.420.10">
    <property type="entry name" value="Ribonuclease H-like superfamily/Ribonuclease H"/>
    <property type="match status" value="1"/>
</dbReference>
<dbReference type="GeneID" id="111138489"/>
<dbReference type="KEGG" id="cvn:111138489"/>
<dbReference type="Pfam" id="PF18701">
    <property type="entry name" value="DUF5641"/>
    <property type="match status" value="1"/>
</dbReference>
<keyword evidence="1" id="KW-0175">Coiled coil</keyword>
<dbReference type="Pfam" id="PF05380">
    <property type="entry name" value="Peptidase_A17"/>
    <property type="match status" value="1"/>
</dbReference>
<evidence type="ECO:0000313" key="4">
    <source>
        <dbReference type="RefSeq" id="XP_022346189.1"/>
    </source>
</evidence>
<sequence>MSTDGDSRYSLRRDRKLTEPAHQEYIRKQELMANELNILRKEIESHLTLSSQLSLQELSQKKETIETTFSNYLTRSAKFVEFLRNTRSEDCERELYSHNLIVNALKSKVHYAMEEIRKVLPSRSTKGSSASRHSSISTIVMQQRAKAEAAQTQLRFAREEAVLKKAKAEMQLKQMTLEADMELLKKECEAEAATAELSVMEEEILNPSRLASESDFGSRTKRYVDDQSALMSHRTLSAVQPNAPHFQQQNGPSITPSMVPPCTLSSATTPLIIGNSVRMNPSATYALPSGEPSTNLTGATGIQQIPESVQNHFKESTLSVNMLPSTTPVPPIVQGAHRVSSATLREPFLDFSPLMDTATPTSLPPPMSVTVTNTCTPKTLSATAPSFVPAGILRNVTANSHNIPSVVPSGPLIGIPSPFSANNMCFNPSDIPSFTNVPAQNFNQCSDFAKFLLKKDLVFARLSQFDDHPENYLAWKASFKSVMGELGINSSEELDLLVKYLGPQSHEHAVSIRASNAGDHSKGIERIWRRLDERYGSPEAIEAAFKKKLDSFPKLAHKDKEKLYVLSDILSEIESVMDIPKFHQLLSYFNTSSGVIPIVSKLPPSLQGKWTSRAAKYKRTHDVPFPPFHEFCEFIREMSTVLNDPGFSYTPQYPEKQKDTRSCNTRKPVIYAKKTNMKDKGQTNSLQCPLHDAEHSLNECRGFRKWSLAERKKFIRDNKLCFKCCVSDSHISKDCTVAVKCDICGSQKHSNALHSEGQPGTKSQPSQSLKIQGGEHARPLCTEICGSEFAGRSCGKLLLTRVYRADAPQRYIKLYALLDDQSNRTLARSELFDTMQIPESDSLQYTLSTCAGRSSVSGRKASGLIIESLDGKFRTELPTVIECNQIPTDRQEIPTPDVIRHYKHLRDVKLPSHDDDADILLLIGRDLPEVHHILDQRTGPKATPFAQKLRLGWVVIGNVCLGKTHPPRVLANVNKTILENGRPTIFDTCEHRLAVGVEHVKNDIGHDVFVRSVDDEKIGYSIEDKMFLDIMDHEFSKTSDGNWIGPLPFRSPRPSLPNNRNDALKRAHILQKSLLKDRDKRNHFTTFMKRLMDNGHAEIAPPLIRDEECWYLPLFGVYHPQKRDQVRVVFDSSAKHQGISLNNVLITGPDLLNSLIGVLLRFRKEPVAAIADIQQMFYGFRVSKKHRNYLRFFWHKDNEPTNELIEYRMCVHVFGNAPSPAVATYGLRRCVENQENDCGAAVREFVRCNFYVDDGLGSFSTSSECVEVLKKTQETLAREGNLRLHKIASNSKSVMASFPQDDLASGMKTLDLGLEDMPFHRSLGLLWNLELDTFTFKITDDDKPCTRRGVLSSVNSLFDPLGLIAPVVIRGRILMRDLISETSDWDLPLSSNCEQKWREWKNSLKPLEDLHIPRCFLQTSFKECTDKQLHVFSDASEKAIATVAFLRAVDQHRKIRVGFVFGKSKVAPKHGHTIPRLELCASVLAVEVAEMLSHQLDLPLETVCYYSDSKVVLGYLYNTNRRFYVYVCNRVARILKSSSPSQWHHVISEENPADIGTRSCESAQLQESLWLKGPSFLYRECIEMEEYTFPLMNSDHDKEIRPEVEVTRTQVKSNVHLGASRFKRFSEWKTLVSAITLLLKLADRVRRRYSKETLGDLQLIQKAENIIFKEVQNETYHQEVSALQEKRTLPRNSSLLTLSPFLDENGILRVGGRLKASALPISEKHPILLPGKHHIASILVRHFHERVQHQGRHFTEGAVRKAGFWITGGKRLISSLIFHCVTCRRLRAKLSEQKMANLPCDRLSPSPPFTYVGVDVFGSWNVVTRRTRGGSANSKRWAVLFTCLYCRAVHIELIEELSTSSFINSLRRFCAIRGEVKEFRSDRGTNFVGATDALQISAINVEDNHMKNFLKDNRTIWKFNPPYSSHMGGVWERLIGVARRILDNMLLNNFTHGQLTHEVLSTLMAEVSAIINSRPIVPVSTDPDSPMILSPSVLLTQKTGSVKSFQQLNSTDMYRSQWRFVQLLADTFWKRWRSEFLSNLQQRQKWQFESPNLKVGDVVLLRDRDVARNQWPLGIILRVFPNEDNLVRKLEVRIMKDGKGHVYVRPVTEVVKLLSERGVSCYVKRINLERVNTYNLIVKNVLVHSPCGLLLCFAHHSVSSFIYLYVNLCKRVMVICVGYF</sequence>
<accession>A0A8B8F1J0</accession>
<dbReference type="SUPFAM" id="SSF53098">
    <property type="entry name" value="Ribonuclease H-like"/>
    <property type="match status" value="1"/>
</dbReference>
<dbReference type="InterPro" id="IPR001584">
    <property type="entry name" value="Integrase_cat-core"/>
</dbReference>
<organism evidence="3 5">
    <name type="scientific">Crassostrea virginica</name>
    <name type="common">Eastern oyster</name>
    <dbReference type="NCBI Taxonomy" id="6565"/>
    <lineage>
        <taxon>Eukaryota</taxon>
        <taxon>Metazoa</taxon>
        <taxon>Spiralia</taxon>
        <taxon>Lophotrochozoa</taxon>
        <taxon>Mollusca</taxon>
        <taxon>Bivalvia</taxon>
        <taxon>Autobranchia</taxon>
        <taxon>Pteriomorphia</taxon>
        <taxon>Ostreida</taxon>
        <taxon>Ostreoidea</taxon>
        <taxon>Ostreidae</taxon>
        <taxon>Crassostrea</taxon>
    </lineage>
</organism>
<dbReference type="InterPro" id="IPR008042">
    <property type="entry name" value="Retrotrans_Pao"/>
</dbReference>
<proteinExistence type="predicted"/>
<protein>
    <submittedName>
        <fullName evidence="4 5">Uncharacterized protein LOC111138489 isoform X1</fullName>
    </submittedName>
</protein>
<dbReference type="RefSeq" id="XP_022346190.1">
    <property type="nucleotide sequence ID" value="XM_022490482.1"/>
</dbReference>
<evidence type="ECO:0000313" key="5">
    <source>
        <dbReference type="RefSeq" id="XP_022346190.1"/>
    </source>
</evidence>
<dbReference type="InterPro" id="IPR012337">
    <property type="entry name" value="RNaseH-like_sf"/>
</dbReference>
<dbReference type="GO" id="GO:0015074">
    <property type="term" value="P:DNA integration"/>
    <property type="evidence" value="ECO:0007669"/>
    <property type="project" value="InterPro"/>
</dbReference>
<dbReference type="InterPro" id="IPR036397">
    <property type="entry name" value="RNaseH_sf"/>
</dbReference>
<reference evidence="4 5" key="1">
    <citation type="submission" date="2025-04" db="UniProtKB">
        <authorList>
            <consortium name="RefSeq"/>
        </authorList>
    </citation>
    <scope>IDENTIFICATION</scope>
    <source>
        <tissue evidence="4 5">Whole sample</tissue>
    </source>
</reference>
<evidence type="ECO:0000256" key="1">
    <source>
        <dbReference type="SAM" id="Coils"/>
    </source>
</evidence>
<gene>
    <name evidence="4 5" type="primary">LOC111138489</name>
</gene>
<dbReference type="CDD" id="cd01644">
    <property type="entry name" value="RT_pepA17"/>
    <property type="match status" value="1"/>
</dbReference>
<dbReference type="GO" id="GO:0003676">
    <property type="term" value="F:nucleic acid binding"/>
    <property type="evidence" value="ECO:0007669"/>
    <property type="project" value="InterPro"/>
</dbReference>
<evidence type="ECO:0000259" key="2">
    <source>
        <dbReference type="PROSITE" id="PS50994"/>
    </source>
</evidence>